<dbReference type="InterPro" id="IPR017871">
    <property type="entry name" value="ABC_transporter-like_CS"/>
</dbReference>
<evidence type="ECO:0000256" key="3">
    <source>
        <dbReference type="ARBA" id="ARBA00022840"/>
    </source>
</evidence>
<feature type="domain" description="ABC transporter" evidence="4">
    <location>
        <begin position="5"/>
        <end position="230"/>
    </location>
</feature>
<gene>
    <name evidence="5" type="ORF">WN59_06430</name>
</gene>
<evidence type="ECO:0000313" key="5">
    <source>
        <dbReference type="EMBL" id="KKK34670.1"/>
    </source>
</evidence>
<dbReference type="OrthoDB" id="9804819at2"/>
<accession>A0A0M2SPX4</accession>
<dbReference type="InterPro" id="IPR003593">
    <property type="entry name" value="AAA+_ATPase"/>
</dbReference>
<evidence type="ECO:0000259" key="4">
    <source>
        <dbReference type="PROSITE" id="PS50893"/>
    </source>
</evidence>
<dbReference type="EMBL" id="LAYZ01000003">
    <property type="protein sequence ID" value="KKK34670.1"/>
    <property type="molecule type" value="Genomic_DNA"/>
</dbReference>
<dbReference type="PROSITE" id="PS00211">
    <property type="entry name" value="ABC_TRANSPORTER_1"/>
    <property type="match status" value="1"/>
</dbReference>
<dbReference type="PATRIC" id="fig|1432562.3.peg.1281"/>
<proteinExistence type="predicted"/>
<dbReference type="PANTHER" id="PTHR42939">
    <property type="entry name" value="ABC TRANSPORTER ATP-BINDING PROTEIN ALBC-RELATED"/>
    <property type="match status" value="1"/>
</dbReference>
<protein>
    <submittedName>
        <fullName evidence="5">Sodium ABC transporter ATP-binding protein</fullName>
    </submittedName>
</protein>
<keyword evidence="2" id="KW-0547">Nucleotide-binding</keyword>
<dbReference type="PROSITE" id="PS50893">
    <property type="entry name" value="ABC_TRANSPORTER_2"/>
    <property type="match status" value="1"/>
</dbReference>
<dbReference type="AlphaFoldDB" id="A0A0M2SPX4"/>
<reference evidence="5 6" key="1">
    <citation type="submission" date="2015-04" db="EMBL/GenBank/DDBJ databases">
        <title>Taxonomic description and genome sequence of Salinicoccus sediminis sp. nov., a novel hyper halotolerant bacterium isolated from marine sediment.</title>
        <authorList>
            <person name="Mathan Kumar R."/>
            <person name="Kaur G."/>
            <person name="Kumar N."/>
            <person name="Kumar A."/>
            <person name="Singh N.K."/>
            <person name="Kaur N."/>
            <person name="Mayilraj S."/>
        </authorList>
    </citation>
    <scope>NUCLEOTIDE SEQUENCE [LARGE SCALE GENOMIC DNA]</scope>
    <source>
        <strain evidence="5 6">SV-16</strain>
    </source>
</reference>
<organism evidence="5 6">
    <name type="scientific">Salinicoccus sediminis</name>
    <dbReference type="NCBI Taxonomy" id="1432562"/>
    <lineage>
        <taxon>Bacteria</taxon>
        <taxon>Bacillati</taxon>
        <taxon>Bacillota</taxon>
        <taxon>Bacilli</taxon>
        <taxon>Bacillales</taxon>
        <taxon>Staphylococcaceae</taxon>
        <taxon>Salinicoccus</taxon>
    </lineage>
</organism>
<dbReference type="InterPro" id="IPR051782">
    <property type="entry name" value="ABC_Transporter_VariousFunc"/>
</dbReference>
<dbReference type="Gene3D" id="3.40.50.300">
    <property type="entry name" value="P-loop containing nucleotide triphosphate hydrolases"/>
    <property type="match status" value="1"/>
</dbReference>
<sequence length="285" mass="32903">MDKVIEFENISKEYSGFSIKNIDLNINKGYITGFVGANGSGKSTTIKMIMNLVKPDSGEVNIFEMNHNNDEKDIKQKIGFVYDDNIYYEGLNLRDLHKIVAPAYKNWDKKAFQHYIETFDLPLNQPIKYFSKGMRMKASLVLALSHNPELLIMDEPTAGLDPVFRKELLNILQEIMMNENKTIFFSTHITSDLEKIADYIVFIKDGEIIFNHSINSLQNEFALVKGDRSLIDRDTEDEFDYINYKGEYFEAMTQNPKVIYEVFGDEVSIDNISLEEIMYFLNGAD</sequence>
<dbReference type="CDD" id="cd03230">
    <property type="entry name" value="ABC_DR_subfamily_A"/>
    <property type="match status" value="1"/>
</dbReference>
<dbReference type="PANTHER" id="PTHR42939:SF3">
    <property type="entry name" value="ABC TRANSPORTER ATP-BINDING COMPONENT"/>
    <property type="match status" value="1"/>
</dbReference>
<dbReference type="STRING" id="1432562.WN59_06430"/>
<dbReference type="Proteomes" id="UP000034287">
    <property type="component" value="Unassembled WGS sequence"/>
</dbReference>
<keyword evidence="6" id="KW-1185">Reference proteome</keyword>
<evidence type="ECO:0000256" key="1">
    <source>
        <dbReference type="ARBA" id="ARBA00022448"/>
    </source>
</evidence>
<dbReference type="SMART" id="SM00382">
    <property type="entry name" value="AAA"/>
    <property type="match status" value="1"/>
</dbReference>
<dbReference type="InterPro" id="IPR003439">
    <property type="entry name" value="ABC_transporter-like_ATP-bd"/>
</dbReference>
<dbReference type="SUPFAM" id="SSF52540">
    <property type="entry name" value="P-loop containing nucleoside triphosphate hydrolases"/>
    <property type="match status" value="1"/>
</dbReference>
<evidence type="ECO:0000256" key="2">
    <source>
        <dbReference type="ARBA" id="ARBA00022741"/>
    </source>
</evidence>
<keyword evidence="3 5" id="KW-0067">ATP-binding</keyword>
<keyword evidence="1" id="KW-0813">Transport</keyword>
<dbReference type="GO" id="GO:0005524">
    <property type="term" value="F:ATP binding"/>
    <property type="evidence" value="ECO:0007669"/>
    <property type="project" value="UniProtKB-KW"/>
</dbReference>
<dbReference type="GO" id="GO:0016887">
    <property type="term" value="F:ATP hydrolysis activity"/>
    <property type="evidence" value="ECO:0007669"/>
    <property type="project" value="InterPro"/>
</dbReference>
<dbReference type="InterPro" id="IPR027417">
    <property type="entry name" value="P-loop_NTPase"/>
</dbReference>
<dbReference type="Pfam" id="PF00005">
    <property type="entry name" value="ABC_tran"/>
    <property type="match status" value="1"/>
</dbReference>
<comment type="caution">
    <text evidence="5">The sequence shown here is derived from an EMBL/GenBank/DDBJ whole genome shotgun (WGS) entry which is preliminary data.</text>
</comment>
<evidence type="ECO:0000313" key="6">
    <source>
        <dbReference type="Proteomes" id="UP000034287"/>
    </source>
</evidence>
<name>A0A0M2SPX4_9STAP</name>
<dbReference type="RefSeq" id="WP_046514582.1">
    <property type="nucleotide sequence ID" value="NZ_LAYZ01000003.1"/>
</dbReference>